<feature type="region of interest" description="Disordered" evidence="18">
    <location>
        <begin position="1"/>
        <end position="107"/>
    </location>
</feature>
<evidence type="ECO:0000256" key="11">
    <source>
        <dbReference type="ARBA" id="ARBA00053727"/>
    </source>
</evidence>
<dbReference type="FunFam" id="4.10.280.10:FF:000037">
    <property type="entry name" value="max-like protein X isoform X2"/>
    <property type="match status" value="1"/>
</dbReference>
<comment type="subunit">
    <text evidence="12">Efficient DNA binding requires dimerization with another bHLH protein. Binds DNA as a heterodimer with MAD1, MAD4, MNT, WBSCR14 and MLXIP. Can also bind DNA as a homodimer.</text>
</comment>
<dbReference type="OrthoDB" id="5778525at2759"/>
<feature type="domain" description="BHLH" evidence="19">
    <location>
        <begin position="169"/>
        <end position="227"/>
    </location>
</feature>
<evidence type="ECO:0000256" key="6">
    <source>
        <dbReference type="ARBA" id="ARBA00023015"/>
    </source>
</evidence>
<keyword evidence="6" id="KW-0805">Transcription regulation</keyword>
<evidence type="ECO:0000256" key="15">
    <source>
        <dbReference type="ARBA" id="ARBA00079081"/>
    </source>
</evidence>
<feature type="compositionally biased region" description="Basic and acidic residues" evidence="18">
    <location>
        <begin position="175"/>
        <end position="184"/>
    </location>
</feature>
<dbReference type="GO" id="GO:0046983">
    <property type="term" value="F:protein dimerization activity"/>
    <property type="evidence" value="ECO:0007669"/>
    <property type="project" value="InterPro"/>
</dbReference>
<dbReference type="CDD" id="cd19687">
    <property type="entry name" value="bHLHzip_Mlx"/>
    <property type="match status" value="1"/>
</dbReference>
<keyword evidence="10" id="KW-0539">Nucleus</keyword>
<evidence type="ECO:0000259" key="19">
    <source>
        <dbReference type="PROSITE" id="PS50888"/>
    </source>
</evidence>
<dbReference type="GO" id="GO:0005654">
    <property type="term" value="C:nucleoplasm"/>
    <property type="evidence" value="ECO:0007669"/>
    <property type="project" value="UniProtKB-ARBA"/>
</dbReference>
<evidence type="ECO:0000256" key="2">
    <source>
        <dbReference type="ARBA" id="ARBA00004496"/>
    </source>
</evidence>
<dbReference type="Ensembl" id="ENSFTIT00000003947.1">
    <property type="protein sequence ID" value="ENSFTIP00000003783.1"/>
    <property type="gene ID" value="ENSFTIG00000002605.1"/>
</dbReference>
<feature type="compositionally biased region" description="Polar residues" evidence="18">
    <location>
        <begin position="139"/>
        <end position="149"/>
    </location>
</feature>
<evidence type="ECO:0000256" key="7">
    <source>
        <dbReference type="ARBA" id="ARBA00023125"/>
    </source>
</evidence>
<dbReference type="PANTHER" id="PTHR15741:SF25">
    <property type="entry name" value="MAX-LIKE PROTEIN X"/>
    <property type="match status" value="1"/>
</dbReference>
<feature type="region of interest" description="Disordered" evidence="18">
    <location>
        <begin position="139"/>
        <end position="184"/>
    </location>
</feature>
<feature type="coiled-coil region" evidence="17">
    <location>
        <begin position="224"/>
        <end position="251"/>
    </location>
</feature>
<keyword evidence="21" id="KW-1185">Reference proteome</keyword>
<dbReference type="PROSITE" id="PS50888">
    <property type="entry name" value="BHLH"/>
    <property type="match status" value="1"/>
</dbReference>
<keyword evidence="5" id="KW-0597">Phosphoprotein</keyword>
<evidence type="ECO:0000256" key="17">
    <source>
        <dbReference type="SAM" id="Coils"/>
    </source>
</evidence>
<evidence type="ECO:0000256" key="8">
    <source>
        <dbReference type="ARBA" id="ARBA00023159"/>
    </source>
</evidence>
<evidence type="ECO:0000256" key="5">
    <source>
        <dbReference type="ARBA" id="ARBA00022553"/>
    </source>
</evidence>
<name>A0A8C4U331_FALTI</name>
<comment type="function">
    <text evidence="11">Transcription regulator. Forms a sequence-specific DNA-binding protein complex with MAD1, MAD4, MNT, WBSCR14 and MLXIP which recognizes the core sequence 5'-CACGTG-3'. The TCFL4-MAD1, TCFL4-MAD4, TCFL4-WBSCR14 complexes are transcriptional repressors. Plays a role in transcriptional activation of glycolytic target genes. Involved in glucose-responsive gene regulation.</text>
</comment>
<evidence type="ECO:0000256" key="18">
    <source>
        <dbReference type="SAM" id="MobiDB-lite"/>
    </source>
</evidence>
<dbReference type="GO" id="GO:0005737">
    <property type="term" value="C:cytoplasm"/>
    <property type="evidence" value="ECO:0007669"/>
    <property type="project" value="UniProtKB-SubCell"/>
</dbReference>
<protein>
    <recommendedName>
        <fullName evidence="13">Max-like protein X</fullName>
    </recommendedName>
    <alternativeName>
        <fullName evidence="14">Max-like bHLHZip protein</fullName>
    </alternativeName>
    <alternativeName>
        <fullName evidence="15">Protein BigMax</fullName>
    </alternativeName>
    <alternativeName>
        <fullName evidence="16">Transcription factor-like protein 4</fullName>
    </alternativeName>
</protein>
<feature type="compositionally biased region" description="Basic and acidic residues" evidence="18">
    <location>
        <begin position="156"/>
        <end position="167"/>
    </location>
</feature>
<evidence type="ECO:0000256" key="4">
    <source>
        <dbReference type="ARBA" id="ARBA00022491"/>
    </source>
</evidence>
<evidence type="ECO:0000313" key="20">
    <source>
        <dbReference type="Ensembl" id="ENSFTIP00000003783.1"/>
    </source>
</evidence>
<keyword evidence="17" id="KW-0175">Coiled coil</keyword>
<dbReference type="Gene3D" id="4.10.280.10">
    <property type="entry name" value="Helix-loop-helix DNA-binding domain"/>
    <property type="match status" value="1"/>
</dbReference>
<keyword evidence="3" id="KW-0963">Cytoplasm</keyword>
<dbReference type="PANTHER" id="PTHR15741">
    <property type="entry name" value="BASIC HELIX-LOOP-HELIX ZIP TRANSCRIPTION FACTOR"/>
    <property type="match status" value="1"/>
</dbReference>
<keyword evidence="7" id="KW-0238">DNA-binding</keyword>
<evidence type="ECO:0000256" key="1">
    <source>
        <dbReference type="ARBA" id="ARBA00004123"/>
    </source>
</evidence>
<evidence type="ECO:0000256" key="14">
    <source>
        <dbReference type="ARBA" id="ARBA00076041"/>
    </source>
</evidence>
<reference evidence="20" key="2">
    <citation type="submission" date="2025-09" db="UniProtKB">
        <authorList>
            <consortium name="Ensembl"/>
        </authorList>
    </citation>
    <scope>IDENTIFICATION</scope>
</reference>
<reference evidence="20" key="1">
    <citation type="submission" date="2025-08" db="UniProtKB">
        <authorList>
            <consortium name="Ensembl"/>
        </authorList>
    </citation>
    <scope>IDENTIFICATION</scope>
</reference>
<keyword evidence="9" id="KW-0804">Transcription</keyword>
<dbReference type="SMART" id="SM00353">
    <property type="entry name" value="HLH"/>
    <property type="match status" value="1"/>
</dbReference>
<dbReference type="SUPFAM" id="SSF47459">
    <property type="entry name" value="HLH, helix-loop-helix DNA-binding domain"/>
    <property type="match status" value="1"/>
</dbReference>
<feature type="compositionally biased region" description="Low complexity" evidence="18">
    <location>
        <begin position="1"/>
        <end position="22"/>
    </location>
</feature>
<dbReference type="Pfam" id="PF00010">
    <property type="entry name" value="HLH"/>
    <property type="match status" value="1"/>
</dbReference>
<proteinExistence type="predicted"/>
<dbReference type="InterPro" id="IPR052207">
    <property type="entry name" value="Max-like/E-box_TFs"/>
</dbReference>
<dbReference type="GO" id="GO:0045944">
    <property type="term" value="P:positive regulation of transcription by RNA polymerase II"/>
    <property type="evidence" value="ECO:0007669"/>
    <property type="project" value="UniProtKB-ARBA"/>
</dbReference>
<feature type="compositionally biased region" description="Low complexity" evidence="18">
    <location>
        <begin position="58"/>
        <end position="70"/>
    </location>
</feature>
<feature type="compositionally biased region" description="Basic and acidic residues" evidence="18">
    <location>
        <begin position="41"/>
        <end position="52"/>
    </location>
</feature>
<sequence>MWLRPAAACSPAPALASPAAAPARRRRRGDAGPGTAAGGRFRPDPAPLRHADVMAVTPAPGGWARPLAARRGGGADCVSHRPPRRSHDRGGRKMAEPPGAAAEDSWGKVDAAYSDNGLDSALFMENARKGSIVSRANSIGSTSASSVPNTDDEDSDYHQESYKESYKDRRRRAHTQAERKRRDAIKKGYDDLQAIVPTCEQQDFSVGSQKPSRAIVLQKTIDYIQFLHKEKKKQEEEVSTLRKDVMALKIMKVNYEQIVKAYQDNPNEGKEQVSDEMKFNVFQGIMDSLFQSFNASISVTSFQELSARAFSWIEEHCKPQTLRDIAIGVLHQLKSQLY</sequence>
<organism evidence="20 21">
    <name type="scientific">Falco tinnunculus</name>
    <name type="common">Common kestrel</name>
    <dbReference type="NCBI Taxonomy" id="100819"/>
    <lineage>
        <taxon>Eukaryota</taxon>
        <taxon>Metazoa</taxon>
        <taxon>Chordata</taxon>
        <taxon>Craniata</taxon>
        <taxon>Vertebrata</taxon>
        <taxon>Euteleostomi</taxon>
        <taxon>Archelosauria</taxon>
        <taxon>Archosauria</taxon>
        <taxon>Dinosauria</taxon>
        <taxon>Saurischia</taxon>
        <taxon>Theropoda</taxon>
        <taxon>Coelurosauria</taxon>
        <taxon>Aves</taxon>
        <taxon>Neognathae</taxon>
        <taxon>Neoaves</taxon>
        <taxon>Telluraves</taxon>
        <taxon>Australaves</taxon>
        <taxon>Falconiformes</taxon>
        <taxon>Falconidae</taxon>
        <taxon>Falco</taxon>
    </lineage>
</organism>
<evidence type="ECO:0000256" key="9">
    <source>
        <dbReference type="ARBA" id="ARBA00023163"/>
    </source>
</evidence>
<dbReference type="Proteomes" id="UP000694562">
    <property type="component" value="Unplaced"/>
</dbReference>
<dbReference type="GO" id="GO:0000981">
    <property type="term" value="F:DNA-binding transcription factor activity, RNA polymerase II-specific"/>
    <property type="evidence" value="ECO:0007669"/>
    <property type="project" value="TreeGrafter"/>
</dbReference>
<keyword evidence="4" id="KW-0678">Repressor</keyword>
<dbReference type="InterPro" id="IPR036638">
    <property type="entry name" value="HLH_DNA-bd_sf"/>
</dbReference>
<evidence type="ECO:0000256" key="3">
    <source>
        <dbReference type="ARBA" id="ARBA00022490"/>
    </source>
</evidence>
<keyword evidence="8" id="KW-0010">Activator</keyword>
<evidence type="ECO:0000256" key="13">
    <source>
        <dbReference type="ARBA" id="ARBA00071251"/>
    </source>
</evidence>
<evidence type="ECO:0000256" key="12">
    <source>
        <dbReference type="ARBA" id="ARBA00065416"/>
    </source>
</evidence>
<comment type="subcellular location">
    <subcellularLocation>
        <location evidence="2">Cytoplasm</location>
    </subcellularLocation>
    <subcellularLocation>
        <location evidence="1">Nucleus</location>
    </subcellularLocation>
</comment>
<dbReference type="InterPro" id="IPR011598">
    <property type="entry name" value="bHLH_dom"/>
</dbReference>
<evidence type="ECO:0000256" key="10">
    <source>
        <dbReference type="ARBA" id="ARBA00023242"/>
    </source>
</evidence>
<dbReference type="GO" id="GO:0000978">
    <property type="term" value="F:RNA polymerase II cis-regulatory region sequence-specific DNA binding"/>
    <property type="evidence" value="ECO:0007669"/>
    <property type="project" value="TreeGrafter"/>
</dbReference>
<dbReference type="GO" id="GO:0061629">
    <property type="term" value="F:RNA polymerase II-specific DNA-binding transcription factor binding"/>
    <property type="evidence" value="ECO:0007669"/>
    <property type="project" value="UniProtKB-ARBA"/>
</dbReference>
<evidence type="ECO:0000313" key="21">
    <source>
        <dbReference type="Proteomes" id="UP000694562"/>
    </source>
</evidence>
<evidence type="ECO:0000256" key="16">
    <source>
        <dbReference type="ARBA" id="ARBA00082933"/>
    </source>
</evidence>
<accession>A0A8C4U331</accession>
<dbReference type="AlphaFoldDB" id="A0A8C4U331"/>